<dbReference type="SUPFAM" id="SSF53300">
    <property type="entry name" value="vWA-like"/>
    <property type="match status" value="1"/>
</dbReference>
<comment type="caution">
    <text evidence="6">The sequence shown here is derived from an EMBL/GenBank/DDBJ whole genome shotgun (WGS) entry which is preliminary data.</text>
</comment>
<comment type="caution">
    <text evidence="3">Lacks conserved residue(s) required for the propagation of feature annotation.</text>
</comment>
<feature type="domain" description="EGF-like" evidence="4">
    <location>
        <begin position="258"/>
        <end position="294"/>
    </location>
</feature>
<dbReference type="PROSITE" id="PS00010">
    <property type="entry name" value="ASX_HYDROXYL"/>
    <property type="match status" value="4"/>
</dbReference>
<feature type="domain" description="EGF-like" evidence="4">
    <location>
        <begin position="69"/>
        <end position="106"/>
    </location>
</feature>
<feature type="disulfide bond" evidence="3">
    <location>
        <begin position="246"/>
        <end position="255"/>
    </location>
</feature>
<evidence type="ECO:0000259" key="5">
    <source>
        <dbReference type="PROSITE" id="PS50234"/>
    </source>
</evidence>
<proteinExistence type="predicted"/>
<dbReference type="CDD" id="cd00054">
    <property type="entry name" value="EGF_CA"/>
    <property type="match status" value="4"/>
</dbReference>
<dbReference type="Proteomes" id="UP001217089">
    <property type="component" value="Unassembled WGS sequence"/>
</dbReference>
<dbReference type="InterPro" id="IPR049883">
    <property type="entry name" value="NOTCH1_EGF-like"/>
</dbReference>
<feature type="domain" description="EGF-like" evidence="4">
    <location>
        <begin position="144"/>
        <end position="180"/>
    </location>
</feature>
<feature type="disulfide bond" evidence="3">
    <location>
        <begin position="170"/>
        <end position="179"/>
    </location>
</feature>
<dbReference type="Pfam" id="PF07645">
    <property type="entry name" value="EGF_CA"/>
    <property type="match status" value="1"/>
</dbReference>
<dbReference type="InterPro" id="IPR002035">
    <property type="entry name" value="VWF_A"/>
</dbReference>
<feature type="domain" description="VWFA" evidence="5">
    <location>
        <begin position="305"/>
        <end position="478"/>
    </location>
</feature>
<dbReference type="InterPro" id="IPR036465">
    <property type="entry name" value="vWFA_dom_sf"/>
</dbReference>
<keyword evidence="7" id="KW-1185">Reference proteome</keyword>
<dbReference type="PROSITE" id="PS50026">
    <property type="entry name" value="EGF_3"/>
    <property type="match status" value="4"/>
</dbReference>
<dbReference type="InterPro" id="IPR000152">
    <property type="entry name" value="EGF-type_Asp/Asn_hydroxyl_site"/>
</dbReference>
<dbReference type="SMART" id="SM00327">
    <property type="entry name" value="VWA"/>
    <property type="match status" value="1"/>
</dbReference>
<organism evidence="6 7">
    <name type="scientific">Tegillarca granosa</name>
    <name type="common">Malaysian cockle</name>
    <name type="synonym">Anadara granosa</name>
    <dbReference type="NCBI Taxonomy" id="220873"/>
    <lineage>
        <taxon>Eukaryota</taxon>
        <taxon>Metazoa</taxon>
        <taxon>Spiralia</taxon>
        <taxon>Lophotrochozoa</taxon>
        <taxon>Mollusca</taxon>
        <taxon>Bivalvia</taxon>
        <taxon>Autobranchia</taxon>
        <taxon>Pteriomorphia</taxon>
        <taxon>Arcoida</taxon>
        <taxon>Arcoidea</taxon>
        <taxon>Arcidae</taxon>
        <taxon>Tegillarca</taxon>
    </lineage>
</organism>
<evidence type="ECO:0000256" key="3">
    <source>
        <dbReference type="PROSITE-ProRule" id="PRU00076"/>
    </source>
</evidence>
<protein>
    <submittedName>
        <fullName evidence="6">Uncharacterized protein</fullName>
    </submittedName>
</protein>
<gene>
    <name evidence="6" type="ORF">KUTeg_008782</name>
</gene>
<dbReference type="PRINTS" id="PR00010">
    <property type="entry name" value="EGFBLOOD"/>
</dbReference>
<sequence length="603" mass="66142">MLRIRFEHIRPLVPNQNNSFLLSNANSDQCNKRLVNEEDELFTDECIGYFFNNIFLFHITLSINLHYPDIDECAVLAPCENGGVCINTVGSYFCNCMTGYSGDVCQICKNIFKTVNYYFLASAMNSATSGVMSTASSPHPTLAASIGCASSPCKNRGVCFDTATGYTCRCAPGFFGNTCDTACRRNNNILLAELIDSSSLCNSNHKQIAFDGVKICLLVEIDECASSPCQNQATCVDQINGFTCICEKGWNGTLCQNNIDDCVGATCQHGGTCVDGINSYSCNCQYGYSGAHCETREACHSVKADIMMLLDSSGSVGSANFQKQLKFVQSVANSFDIGQGDVHMGVVTFSTAPHPQFKLIDYQTKNSLINAISKIPYQSGSTHTDSAIDYLLKHSFTSQNGDRSDAPNIAVIITDGQSNNRQATIKEANMLHNRGITTVAIGIGSGINRLELEAIASNHSLVFTVANYDALHKLQGLVDHKICQVHLTHTSQPATNCTYKHQFHRNPTPPNVIAGNEDYLMLPKIFAFFDLTAKCEDKISNCYQYGVAACSSYRQWASDNCPKYCQFCSGRRPTTTVRNIASSIHTECSKDKWKYNEICMDIC</sequence>
<dbReference type="PROSITE" id="PS50234">
    <property type="entry name" value="VWFA"/>
    <property type="match status" value="1"/>
</dbReference>
<dbReference type="Gene3D" id="2.10.25.10">
    <property type="entry name" value="Laminin"/>
    <property type="match status" value="4"/>
</dbReference>
<evidence type="ECO:0000256" key="1">
    <source>
        <dbReference type="ARBA" id="ARBA00022536"/>
    </source>
</evidence>
<dbReference type="InterPro" id="IPR001881">
    <property type="entry name" value="EGF-like_Ca-bd_dom"/>
</dbReference>
<keyword evidence="2 3" id="KW-1015">Disulfide bond</keyword>
<dbReference type="PROSITE" id="PS01187">
    <property type="entry name" value="EGF_CA"/>
    <property type="match status" value="2"/>
</dbReference>
<dbReference type="InterPro" id="IPR018097">
    <property type="entry name" value="EGF_Ca-bd_CS"/>
</dbReference>
<dbReference type="InterPro" id="IPR050525">
    <property type="entry name" value="ECM_Assembly_Org"/>
</dbReference>
<dbReference type="PANTHER" id="PTHR24020">
    <property type="entry name" value="COLLAGEN ALPHA"/>
    <property type="match status" value="1"/>
</dbReference>
<name>A0ABQ9FC77_TEGGR</name>
<dbReference type="PROSITE" id="PS00022">
    <property type="entry name" value="EGF_1"/>
    <property type="match status" value="4"/>
</dbReference>
<dbReference type="InterPro" id="IPR000742">
    <property type="entry name" value="EGF"/>
</dbReference>
<evidence type="ECO:0000313" key="7">
    <source>
        <dbReference type="Proteomes" id="UP001217089"/>
    </source>
</evidence>
<reference evidence="6 7" key="1">
    <citation type="submission" date="2022-12" db="EMBL/GenBank/DDBJ databases">
        <title>Chromosome-level genome of Tegillarca granosa.</title>
        <authorList>
            <person name="Kim J."/>
        </authorList>
    </citation>
    <scope>NUCLEOTIDE SEQUENCE [LARGE SCALE GENOMIC DNA]</scope>
    <source>
        <strain evidence="6">Teg-2019</strain>
        <tissue evidence="6">Adductor muscle</tissue>
    </source>
</reference>
<dbReference type="SMART" id="SM00181">
    <property type="entry name" value="EGF"/>
    <property type="match status" value="4"/>
</dbReference>
<dbReference type="SMART" id="SM00179">
    <property type="entry name" value="EGF_CA"/>
    <property type="match status" value="4"/>
</dbReference>
<dbReference type="PRINTS" id="PR00453">
    <property type="entry name" value="VWFADOMAIN"/>
</dbReference>
<feature type="domain" description="EGF-like" evidence="4">
    <location>
        <begin position="220"/>
        <end position="256"/>
    </location>
</feature>
<evidence type="ECO:0000259" key="4">
    <source>
        <dbReference type="PROSITE" id="PS50026"/>
    </source>
</evidence>
<evidence type="ECO:0000313" key="6">
    <source>
        <dbReference type="EMBL" id="KAJ8314221.1"/>
    </source>
</evidence>
<feature type="disulfide bond" evidence="3">
    <location>
        <begin position="284"/>
        <end position="293"/>
    </location>
</feature>
<feature type="disulfide bond" evidence="3">
    <location>
        <begin position="96"/>
        <end position="105"/>
    </location>
</feature>
<dbReference type="PROSITE" id="PS01186">
    <property type="entry name" value="EGF_2"/>
    <property type="match status" value="2"/>
</dbReference>
<dbReference type="CDD" id="cd01472">
    <property type="entry name" value="vWA_collagen"/>
    <property type="match status" value="1"/>
</dbReference>
<dbReference type="PANTHER" id="PTHR24020:SF84">
    <property type="entry name" value="VWFA DOMAIN-CONTAINING PROTEIN"/>
    <property type="match status" value="1"/>
</dbReference>
<accession>A0ABQ9FC77</accession>
<dbReference type="SUPFAM" id="SSF57196">
    <property type="entry name" value="EGF/Laminin"/>
    <property type="match status" value="3"/>
</dbReference>
<keyword evidence="1 3" id="KW-0245">EGF-like domain</keyword>
<dbReference type="Pfam" id="PF00092">
    <property type="entry name" value="VWA"/>
    <property type="match status" value="1"/>
</dbReference>
<evidence type="ECO:0000256" key="2">
    <source>
        <dbReference type="ARBA" id="ARBA00023157"/>
    </source>
</evidence>
<dbReference type="Gene3D" id="3.40.50.410">
    <property type="entry name" value="von Willebrand factor, type A domain"/>
    <property type="match status" value="1"/>
</dbReference>
<dbReference type="EMBL" id="JARBDR010000342">
    <property type="protein sequence ID" value="KAJ8314221.1"/>
    <property type="molecule type" value="Genomic_DNA"/>
</dbReference>
<dbReference type="Pfam" id="PF00008">
    <property type="entry name" value="EGF"/>
    <property type="match status" value="3"/>
</dbReference>